<keyword evidence="1" id="KW-0175">Coiled coil</keyword>
<evidence type="ECO:0000313" key="4">
    <source>
        <dbReference type="Proteomes" id="UP000626092"/>
    </source>
</evidence>
<organism evidence="3 4">
    <name type="scientific">Rhododendron simsii</name>
    <name type="common">Sims's rhododendron</name>
    <dbReference type="NCBI Taxonomy" id="118357"/>
    <lineage>
        <taxon>Eukaryota</taxon>
        <taxon>Viridiplantae</taxon>
        <taxon>Streptophyta</taxon>
        <taxon>Embryophyta</taxon>
        <taxon>Tracheophyta</taxon>
        <taxon>Spermatophyta</taxon>
        <taxon>Magnoliopsida</taxon>
        <taxon>eudicotyledons</taxon>
        <taxon>Gunneridae</taxon>
        <taxon>Pentapetalae</taxon>
        <taxon>asterids</taxon>
        <taxon>Ericales</taxon>
        <taxon>Ericaceae</taxon>
        <taxon>Ericoideae</taxon>
        <taxon>Rhodoreae</taxon>
        <taxon>Rhododendron</taxon>
    </lineage>
</organism>
<dbReference type="OrthoDB" id="1938451at2759"/>
<dbReference type="PANTHER" id="PTHR48475">
    <property type="entry name" value="RIBONUCLEASE H"/>
    <property type="match status" value="1"/>
</dbReference>
<dbReference type="SUPFAM" id="SSF53098">
    <property type="entry name" value="Ribonuclease H-like"/>
    <property type="match status" value="2"/>
</dbReference>
<comment type="caution">
    <text evidence="3">The sequence shown here is derived from an EMBL/GenBank/DDBJ whole genome shotgun (WGS) entry which is preliminary data.</text>
</comment>
<dbReference type="InterPro" id="IPR002156">
    <property type="entry name" value="RNaseH_domain"/>
</dbReference>
<evidence type="ECO:0000256" key="1">
    <source>
        <dbReference type="SAM" id="Coils"/>
    </source>
</evidence>
<evidence type="ECO:0000313" key="3">
    <source>
        <dbReference type="EMBL" id="KAF7127741.1"/>
    </source>
</evidence>
<feature type="coiled-coil region" evidence="1">
    <location>
        <begin position="170"/>
        <end position="197"/>
    </location>
</feature>
<feature type="domain" description="RNase H type-1" evidence="2">
    <location>
        <begin position="15"/>
        <end position="144"/>
    </location>
</feature>
<reference evidence="3" key="1">
    <citation type="submission" date="2019-11" db="EMBL/GenBank/DDBJ databases">
        <authorList>
            <person name="Liu Y."/>
            <person name="Hou J."/>
            <person name="Li T.-Q."/>
            <person name="Guan C.-H."/>
            <person name="Wu X."/>
            <person name="Wu H.-Z."/>
            <person name="Ling F."/>
            <person name="Zhang R."/>
            <person name="Shi X.-G."/>
            <person name="Ren J.-P."/>
            <person name="Chen E.-F."/>
            <person name="Sun J.-M."/>
        </authorList>
    </citation>
    <scope>NUCLEOTIDE SEQUENCE</scope>
    <source>
        <strain evidence="3">Adult_tree_wgs_1</strain>
        <tissue evidence="3">Leaves</tissue>
    </source>
</reference>
<protein>
    <recommendedName>
        <fullName evidence="2">RNase H type-1 domain-containing protein</fullName>
    </recommendedName>
</protein>
<dbReference type="AlphaFoldDB" id="A0A834G7Y9"/>
<dbReference type="GO" id="GO:0004523">
    <property type="term" value="F:RNA-DNA hybrid ribonuclease activity"/>
    <property type="evidence" value="ECO:0007669"/>
    <property type="project" value="InterPro"/>
</dbReference>
<dbReference type="GO" id="GO:0003676">
    <property type="term" value="F:nucleic acid binding"/>
    <property type="evidence" value="ECO:0007669"/>
    <property type="project" value="InterPro"/>
</dbReference>
<name>A0A834G7Y9_RHOSS</name>
<dbReference type="PANTHER" id="PTHR48475:SF2">
    <property type="entry name" value="RIBONUCLEASE H"/>
    <property type="match status" value="1"/>
</dbReference>
<feature type="domain" description="RNase H type-1" evidence="2">
    <location>
        <begin position="256"/>
        <end position="385"/>
    </location>
</feature>
<proteinExistence type="predicted"/>
<dbReference type="Pfam" id="PF13456">
    <property type="entry name" value="RVT_3"/>
    <property type="match status" value="2"/>
</dbReference>
<evidence type="ECO:0000259" key="2">
    <source>
        <dbReference type="PROSITE" id="PS50879"/>
    </source>
</evidence>
<dbReference type="InterPro" id="IPR012337">
    <property type="entry name" value="RNaseH-like_sf"/>
</dbReference>
<dbReference type="EMBL" id="WJXA01000011">
    <property type="protein sequence ID" value="KAF7127741.1"/>
    <property type="molecule type" value="Genomic_DNA"/>
</dbReference>
<sequence>MLAGVSKPEELPKEEPKPWVLQVDGSTTKEASRAGLILTSPKGQRLSYALRFEFKATNNEAEYEALVVGLELASAVGASHVLTKSDSQLVVGQVLGEYTVKEEVMQKYLDRGKAQIAKLQGFNIVRIPRKENNEADYLAKLDMAKEDAIGRNASARYLELPSIFASDIQVIDHQENQEDLRAELDLLEETRETSMAKVDIYQQRMVKYHEVQVRPRSFRAGDLILRQNLSHWKEGGQARLKLGRPLSEREELPKEEPKPWVLQVDGSTTREESKAGLILTSPKGQRLSYALRFEFKATNNEVEYEALVVGLELANAIGASHVLAKSDSQLVIGQVLGEYTMKEEVMQKYLDNMKAQIAKLQGFNIVRIPREENNEADYLAKLATTKEDAIPRNAPMTGSKLSSLRLELQNT</sequence>
<dbReference type="PROSITE" id="PS50879">
    <property type="entry name" value="RNASE_H_1"/>
    <property type="match status" value="2"/>
</dbReference>
<gene>
    <name evidence="3" type="ORF">RHSIM_Rhsim11G0031200</name>
</gene>
<dbReference type="InterPro" id="IPR036397">
    <property type="entry name" value="RNaseH_sf"/>
</dbReference>
<dbReference type="CDD" id="cd09279">
    <property type="entry name" value="RNase_HI_like"/>
    <property type="match status" value="2"/>
</dbReference>
<accession>A0A834G7Y9</accession>
<keyword evidence="4" id="KW-1185">Reference proteome</keyword>
<dbReference type="Gene3D" id="3.30.420.10">
    <property type="entry name" value="Ribonuclease H-like superfamily/Ribonuclease H"/>
    <property type="match status" value="2"/>
</dbReference>
<dbReference type="Proteomes" id="UP000626092">
    <property type="component" value="Unassembled WGS sequence"/>
</dbReference>